<gene>
    <name evidence="3" type="ORF">JOF56_009070</name>
</gene>
<dbReference type="InterPro" id="IPR051209">
    <property type="entry name" value="FAD-bind_Monooxygenase_sf"/>
</dbReference>
<reference evidence="3 4" key="1">
    <citation type="submission" date="2021-03" db="EMBL/GenBank/DDBJ databases">
        <title>Sequencing the genomes of 1000 actinobacteria strains.</title>
        <authorList>
            <person name="Klenk H.-P."/>
        </authorList>
    </citation>
    <scope>NUCLEOTIDE SEQUENCE [LARGE SCALE GENOMIC DNA]</scope>
    <source>
        <strain evidence="3 4">DSM 46670</strain>
    </source>
</reference>
<feature type="compositionally biased region" description="Basic residues" evidence="1">
    <location>
        <begin position="211"/>
        <end position="222"/>
    </location>
</feature>
<sequence length="279" mass="31874">MDFLESRWREPDNGLWELRGPRRHFTHSKVMAWVAADRAVKGIEQFGLDGPLDDWKLRQVIFDEVCERGYDSERQTFTQYYGSSTLDASLLLIPAVTDVQGLRQHLRTDTEISSAEYDETAARWTLTTRRGDRYTADVVVFGVGQLHRPKLPDIAGREDFTGPAFHTAQWDHAQDLTGRRVAEHDPRPQLERLHHRVPGPLRHELPAAPARRPRHRGPRRGHGGLPAVADRGSGRDGVAGRLPTLVPEPGRPRHDPWPMSTMHYRRLTRRDPRPAFHAS</sequence>
<accession>A0ABS4TXI5</accession>
<dbReference type="Pfam" id="PF00723">
    <property type="entry name" value="Glyco_hydro_15"/>
    <property type="match status" value="1"/>
</dbReference>
<dbReference type="RefSeq" id="WP_307855543.1">
    <property type="nucleotide sequence ID" value="NZ_JAGINW010000001.1"/>
</dbReference>
<dbReference type="InterPro" id="IPR011613">
    <property type="entry name" value="GH15-like"/>
</dbReference>
<protein>
    <recommendedName>
        <fullName evidence="2">GH15-like domain-containing protein</fullName>
    </recommendedName>
</protein>
<evidence type="ECO:0000313" key="3">
    <source>
        <dbReference type="EMBL" id="MBP2328685.1"/>
    </source>
</evidence>
<dbReference type="SUPFAM" id="SSF48208">
    <property type="entry name" value="Six-hairpin glycosidases"/>
    <property type="match status" value="1"/>
</dbReference>
<evidence type="ECO:0000256" key="1">
    <source>
        <dbReference type="SAM" id="MobiDB-lite"/>
    </source>
</evidence>
<dbReference type="EMBL" id="JAGINW010000001">
    <property type="protein sequence ID" value="MBP2328685.1"/>
    <property type="molecule type" value="Genomic_DNA"/>
</dbReference>
<comment type="caution">
    <text evidence="3">The sequence shown here is derived from an EMBL/GenBank/DDBJ whole genome shotgun (WGS) entry which is preliminary data.</text>
</comment>
<proteinExistence type="predicted"/>
<dbReference type="SUPFAM" id="SSF51905">
    <property type="entry name" value="FAD/NAD(P)-binding domain"/>
    <property type="match status" value="1"/>
</dbReference>
<dbReference type="Proteomes" id="UP001519332">
    <property type="component" value="Unassembled WGS sequence"/>
</dbReference>
<keyword evidence="4" id="KW-1185">Reference proteome</keyword>
<feature type="region of interest" description="Disordered" evidence="1">
    <location>
        <begin position="200"/>
        <end position="279"/>
    </location>
</feature>
<feature type="domain" description="GH15-like" evidence="2">
    <location>
        <begin position="1"/>
        <end position="97"/>
    </location>
</feature>
<dbReference type="InterPro" id="IPR036188">
    <property type="entry name" value="FAD/NAD-bd_sf"/>
</dbReference>
<dbReference type="PANTHER" id="PTHR42877">
    <property type="entry name" value="L-ORNITHINE N(5)-MONOOXYGENASE-RELATED"/>
    <property type="match status" value="1"/>
</dbReference>
<organism evidence="3 4">
    <name type="scientific">Kibdelosporangium banguiense</name>
    <dbReference type="NCBI Taxonomy" id="1365924"/>
    <lineage>
        <taxon>Bacteria</taxon>
        <taxon>Bacillati</taxon>
        <taxon>Actinomycetota</taxon>
        <taxon>Actinomycetes</taxon>
        <taxon>Pseudonocardiales</taxon>
        <taxon>Pseudonocardiaceae</taxon>
        <taxon>Kibdelosporangium</taxon>
    </lineage>
</organism>
<dbReference type="InterPro" id="IPR008928">
    <property type="entry name" value="6-hairpin_glycosidase_sf"/>
</dbReference>
<dbReference type="PANTHER" id="PTHR42877:SF4">
    <property type="entry name" value="FAD_NAD(P)-BINDING DOMAIN-CONTAINING PROTEIN-RELATED"/>
    <property type="match status" value="1"/>
</dbReference>
<feature type="compositionally biased region" description="Basic and acidic residues" evidence="1">
    <location>
        <begin position="269"/>
        <end position="279"/>
    </location>
</feature>
<dbReference type="Gene3D" id="3.50.50.60">
    <property type="entry name" value="FAD/NAD(P)-binding domain"/>
    <property type="match status" value="1"/>
</dbReference>
<name>A0ABS4TXI5_9PSEU</name>
<evidence type="ECO:0000259" key="2">
    <source>
        <dbReference type="Pfam" id="PF00723"/>
    </source>
</evidence>
<evidence type="ECO:0000313" key="4">
    <source>
        <dbReference type="Proteomes" id="UP001519332"/>
    </source>
</evidence>